<evidence type="ECO:0000313" key="2">
    <source>
        <dbReference type="Proteomes" id="UP000190285"/>
    </source>
</evidence>
<gene>
    <name evidence="1" type="ORF">SAMN02194393_02744</name>
</gene>
<name>A0A1T5LC00_9FIRM</name>
<dbReference type="OrthoDB" id="1778393at2"/>
<evidence type="ECO:0008006" key="3">
    <source>
        <dbReference type="Google" id="ProtNLM"/>
    </source>
</evidence>
<organism evidence="1 2">
    <name type="scientific">Maledivibacter halophilus</name>
    <dbReference type="NCBI Taxonomy" id="36842"/>
    <lineage>
        <taxon>Bacteria</taxon>
        <taxon>Bacillati</taxon>
        <taxon>Bacillota</taxon>
        <taxon>Clostridia</taxon>
        <taxon>Peptostreptococcales</taxon>
        <taxon>Caminicellaceae</taxon>
        <taxon>Maledivibacter</taxon>
    </lineage>
</organism>
<dbReference type="EMBL" id="FUZT01000006">
    <property type="protein sequence ID" value="SKC73577.1"/>
    <property type="molecule type" value="Genomic_DNA"/>
</dbReference>
<keyword evidence="2" id="KW-1185">Reference proteome</keyword>
<dbReference type="STRING" id="36842.SAMN02194393_02744"/>
<evidence type="ECO:0000313" key="1">
    <source>
        <dbReference type="EMBL" id="SKC73577.1"/>
    </source>
</evidence>
<accession>A0A1T5LC00</accession>
<dbReference type="Pfam" id="PF13170">
    <property type="entry name" value="DUF4003"/>
    <property type="match status" value="1"/>
</dbReference>
<protein>
    <recommendedName>
        <fullName evidence="3">DUF4003 domain-containing protein</fullName>
    </recommendedName>
</protein>
<dbReference type="Proteomes" id="UP000190285">
    <property type="component" value="Unassembled WGS sequence"/>
</dbReference>
<proteinExistence type="predicted"/>
<dbReference type="InterPro" id="IPR025062">
    <property type="entry name" value="DUF4003"/>
</dbReference>
<sequence length="326" mass="37406">MSIPLKEKADQMLEMFLTINEEFRWQHNLSKHFAALIYMQKKKEFDKGRIDNVIKVIKENTGMFSCYRGNPMFILAMLLCSEFNNPEEKFMKMLEYDKKLRKAGFKNSQYLAIANYTLLLTCEDSLIDSRITKAYEIYREMRKNHPWLTSGDDYPLSILIAGFDRSVNTIEEYYTKLNQEGFSKGNGLQLLSHILSFSNEEVEVTVKRCKRLYDKLRENRLKIYSNYYAALGLISLLEDNNGIVAGDLIELSRYLNSLKKYKWLGKGMNVLLASAMVSEKYIKEKEKTNSLIDTTINISIETLIAAQTSALIAGMTVSVAAASSAN</sequence>
<reference evidence="1 2" key="1">
    <citation type="submission" date="2017-02" db="EMBL/GenBank/DDBJ databases">
        <authorList>
            <person name="Peterson S.W."/>
        </authorList>
    </citation>
    <scope>NUCLEOTIDE SEQUENCE [LARGE SCALE GENOMIC DNA]</scope>
    <source>
        <strain evidence="1 2">M1</strain>
    </source>
</reference>
<dbReference type="RefSeq" id="WP_079492313.1">
    <property type="nucleotide sequence ID" value="NZ_FUZT01000006.1"/>
</dbReference>
<dbReference type="AlphaFoldDB" id="A0A1T5LC00"/>